<dbReference type="PROSITE" id="PS51918">
    <property type="entry name" value="RADICAL_SAM"/>
    <property type="match status" value="1"/>
</dbReference>
<dbReference type="SFLD" id="SFLDG01386">
    <property type="entry name" value="main_SPASM_domain-containing"/>
    <property type="match status" value="1"/>
</dbReference>
<dbReference type="GO" id="GO:0061799">
    <property type="term" value="F:cyclic pyranopterin monophosphate synthase activity"/>
    <property type="evidence" value="ECO:0007669"/>
    <property type="project" value="TreeGrafter"/>
</dbReference>
<protein>
    <recommendedName>
        <fullName evidence="2">GTP 3',8-cyclase</fullName>
        <ecNumber evidence="2">4.1.99.22</ecNumber>
    </recommendedName>
</protein>
<dbReference type="SFLD" id="SFLDS00029">
    <property type="entry name" value="Radical_SAM"/>
    <property type="match status" value="1"/>
</dbReference>
<keyword evidence="15" id="KW-1185">Reference proteome</keyword>
<evidence type="ECO:0000256" key="4">
    <source>
        <dbReference type="ARBA" id="ARBA00022691"/>
    </source>
</evidence>
<reference evidence="14 15" key="1">
    <citation type="journal article" date="2016" name="MBio">
        <title>Lateral Gene Transfer in a Heavy Metal-Contaminated-Groundwater Microbial Community.</title>
        <authorList>
            <person name="Hemme C.L."/>
            <person name="Green S.J."/>
            <person name="Rishishwar L."/>
            <person name="Prakash O."/>
            <person name="Pettenato A."/>
            <person name="Chakraborty R."/>
            <person name="Deutschbauer A.M."/>
            <person name="Van Nostrand J.D."/>
            <person name="Wu L."/>
            <person name="He Z."/>
            <person name="Jordan I.K."/>
            <person name="Hazen T.C."/>
            <person name="Arkin A.P."/>
            <person name="Kostka J.E."/>
            <person name="Zhou J."/>
        </authorList>
    </citation>
    <scope>NUCLEOTIDE SEQUENCE [LARGE SCALE GENOMIC DNA]</scope>
    <source>
        <strain evidence="14 15">FW104-T7</strain>
    </source>
</reference>
<dbReference type="EMBL" id="LVJS01000108">
    <property type="protein sequence ID" value="KZC22429.1"/>
    <property type="molecule type" value="Genomic_DNA"/>
</dbReference>
<evidence type="ECO:0000256" key="10">
    <source>
        <dbReference type="ARBA" id="ARBA00023150"/>
    </source>
</evidence>
<dbReference type="GO" id="GO:0051539">
    <property type="term" value="F:4 iron, 4 sulfur cluster binding"/>
    <property type="evidence" value="ECO:0007669"/>
    <property type="project" value="UniProtKB-KW"/>
</dbReference>
<keyword evidence="10" id="KW-0501">Molybdenum cofactor biosynthesis</keyword>
<evidence type="ECO:0000259" key="13">
    <source>
        <dbReference type="PROSITE" id="PS51918"/>
    </source>
</evidence>
<dbReference type="Pfam" id="PF06463">
    <property type="entry name" value="Mob_synth_C"/>
    <property type="match status" value="1"/>
</dbReference>
<keyword evidence="4" id="KW-0949">S-adenosyl-L-methionine</keyword>
<dbReference type="PROSITE" id="PS01305">
    <property type="entry name" value="MOAA_NIFB_PQQE"/>
    <property type="match status" value="1"/>
</dbReference>
<dbReference type="SMART" id="SM00729">
    <property type="entry name" value="Elp3"/>
    <property type="match status" value="1"/>
</dbReference>
<sequence length="272" mass="29594">MMRDLRISVTDRCNFRCTYCMPKELFGADHAFLPRASLLSFEEIARLARLFAALGVTKLRLTGGEPLVRKEIERLVALLAPIPGIADISLTTNGSLLTADKARQLKAAGLQRITISLDALDDATFKAMNGVGFPVRKVLDAIDNAVAAGFAPVKINMVLKRGANDACIEAMAEHFRGSGCVLRFIEFMDVGTTNGWRMQDVVPSAEVIARVDARWPLERVPANYPGEVANRWRYKDGAGEVGVIASVTQPFCGGCTRARLSAEGVLYTCLFA</sequence>
<dbReference type="AlphaFoldDB" id="A0A154QDX7"/>
<evidence type="ECO:0000313" key="14">
    <source>
        <dbReference type="EMBL" id="KZC22429.1"/>
    </source>
</evidence>
<evidence type="ECO:0000256" key="1">
    <source>
        <dbReference type="ARBA" id="ARBA00001966"/>
    </source>
</evidence>
<evidence type="ECO:0000256" key="7">
    <source>
        <dbReference type="ARBA" id="ARBA00023004"/>
    </source>
</evidence>
<keyword evidence="5" id="KW-0479">Metal-binding</keyword>
<evidence type="ECO:0000313" key="15">
    <source>
        <dbReference type="Proteomes" id="UP000076131"/>
    </source>
</evidence>
<keyword evidence="3" id="KW-0004">4Fe-4S</keyword>
<dbReference type="PANTHER" id="PTHR22960:SF0">
    <property type="entry name" value="MOLYBDENUM COFACTOR BIOSYNTHESIS PROTEIN 1"/>
    <property type="match status" value="1"/>
</dbReference>
<dbReference type="SUPFAM" id="SSF102114">
    <property type="entry name" value="Radical SAM enzymes"/>
    <property type="match status" value="1"/>
</dbReference>
<feature type="domain" description="Radical SAM core" evidence="13">
    <location>
        <begin position="1"/>
        <end position="227"/>
    </location>
</feature>
<keyword evidence="11" id="KW-0456">Lyase</keyword>
<evidence type="ECO:0000256" key="3">
    <source>
        <dbReference type="ARBA" id="ARBA00022485"/>
    </source>
</evidence>
<dbReference type="InterPro" id="IPR006638">
    <property type="entry name" value="Elp3/MiaA/NifB-like_rSAM"/>
</dbReference>
<keyword evidence="9" id="KW-0342">GTP-binding</keyword>
<comment type="catalytic activity">
    <reaction evidence="12">
        <text>GTP + AH2 + S-adenosyl-L-methionine = (8S)-3',8-cyclo-7,8-dihydroguanosine 5'-triphosphate + 5'-deoxyadenosine + L-methionine + A + H(+)</text>
        <dbReference type="Rhea" id="RHEA:49576"/>
        <dbReference type="ChEBI" id="CHEBI:13193"/>
        <dbReference type="ChEBI" id="CHEBI:15378"/>
        <dbReference type="ChEBI" id="CHEBI:17319"/>
        <dbReference type="ChEBI" id="CHEBI:17499"/>
        <dbReference type="ChEBI" id="CHEBI:37565"/>
        <dbReference type="ChEBI" id="CHEBI:57844"/>
        <dbReference type="ChEBI" id="CHEBI:59789"/>
        <dbReference type="ChEBI" id="CHEBI:131766"/>
        <dbReference type="EC" id="4.1.99.22"/>
    </reaction>
</comment>
<dbReference type="GO" id="GO:0006777">
    <property type="term" value="P:Mo-molybdopterin cofactor biosynthetic process"/>
    <property type="evidence" value="ECO:0007669"/>
    <property type="project" value="UniProtKB-KW"/>
</dbReference>
<dbReference type="UniPathway" id="UPA00344"/>
<keyword evidence="6" id="KW-0547">Nucleotide-binding</keyword>
<evidence type="ECO:0000256" key="9">
    <source>
        <dbReference type="ARBA" id="ARBA00023134"/>
    </source>
</evidence>
<dbReference type="SFLD" id="SFLDG01067">
    <property type="entry name" value="SPASM/twitch_domain_containing"/>
    <property type="match status" value="1"/>
</dbReference>
<keyword evidence="8" id="KW-0411">Iron-sulfur</keyword>
<dbReference type="GO" id="GO:0005525">
    <property type="term" value="F:GTP binding"/>
    <property type="evidence" value="ECO:0007669"/>
    <property type="project" value="UniProtKB-KW"/>
</dbReference>
<gene>
    <name evidence="14" type="ORF">RHOFW104T7_00770</name>
</gene>
<dbReference type="InterPro" id="IPR058240">
    <property type="entry name" value="rSAM_sf"/>
</dbReference>
<dbReference type="InterPro" id="IPR010505">
    <property type="entry name" value="MoaA_twitch"/>
</dbReference>
<comment type="cofactor">
    <cofactor evidence="1">
        <name>[4Fe-4S] cluster</name>
        <dbReference type="ChEBI" id="CHEBI:49883"/>
    </cofactor>
</comment>
<dbReference type="InterPro" id="IPR040064">
    <property type="entry name" value="MoaA-like"/>
</dbReference>
<keyword evidence="7" id="KW-0408">Iron</keyword>
<proteinExistence type="predicted"/>
<dbReference type="InterPro" id="IPR007197">
    <property type="entry name" value="rSAM"/>
</dbReference>
<dbReference type="CDD" id="cd01335">
    <property type="entry name" value="Radical_SAM"/>
    <property type="match status" value="1"/>
</dbReference>
<accession>A0A154QDX7</accession>
<dbReference type="InterPro" id="IPR000385">
    <property type="entry name" value="MoaA_NifB_PqqE_Fe-S-bd_CS"/>
</dbReference>
<dbReference type="InterPro" id="IPR050105">
    <property type="entry name" value="MoCo_biosynth_MoaA/MoaC"/>
</dbReference>
<dbReference type="InterPro" id="IPR013785">
    <property type="entry name" value="Aldolase_TIM"/>
</dbReference>
<evidence type="ECO:0000256" key="6">
    <source>
        <dbReference type="ARBA" id="ARBA00022741"/>
    </source>
</evidence>
<evidence type="ECO:0000256" key="8">
    <source>
        <dbReference type="ARBA" id="ARBA00023014"/>
    </source>
</evidence>
<dbReference type="GO" id="GO:0046872">
    <property type="term" value="F:metal ion binding"/>
    <property type="evidence" value="ECO:0007669"/>
    <property type="project" value="UniProtKB-KW"/>
</dbReference>
<dbReference type="eggNOG" id="COG2896">
    <property type="taxonomic scope" value="Bacteria"/>
</dbReference>
<dbReference type="Proteomes" id="UP000076131">
    <property type="component" value="Unassembled WGS sequence"/>
</dbReference>
<evidence type="ECO:0000256" key="2">
    <source>
        <dbReference type="ARBA" id="ARBA00012167"/>
    </source>
</evidence>
<name>A0A154QDX7_9GAMM</name>
<dbReference type="SFLD" id="SFLDG01383">
    <property type="entry name" value="cyclic_pyranopterin_phosphate"/>
    <property type="match status" value="1"/>
</dbReference>
<dbReference type="InterPro" id="IPR013483">
    <property type="entry name" value="MoaA"/>
</dbReference>
<dbReference type="Gene3D" id="3.20.20.70">
    <property type="entry name" value="Aldolase class I"/>
    <property type="match status" value="1"/>
</dbReference>
<organism evidence="14 15">
    <name type="scientific">Rhodanobacter thiooxydans</name>
    <dbReference type="NCBI Taxonomy" id="416169"/>
    <lineage>
        <taxon>Bacteria</taxon>
        <taxon>Pseudomonadati</taxon>
        <taxon>Pseudomonadota</taxon>
        <taxon>Gammaproteobacteria</taxon>
        <taxon>Lysobacterales</taxon>
        <taxon>Rhodanobacteraceae</taxon>
        <taxon>Rhodanobacter</taxon>
    </lineage>
</organism>
<feature type="non-terminal residue" evidence="14">
    <location>
        <position position="272"/>
    </location>
</feature>
<dbReference type="STRING" id="416169.RHOFW104T7_00770"/>
<dbReference type="NCBIfam" id="TIGR02666">
    <property type="entry name" value="moaA"/>
    <property type="match status" value="1"/>
</dbReference>
<dbReference type="EC" id="4.1.99.22" evidence="2"/>
<dbReference type="GO" id="GO:0061798">
    <property type="term" value="F:GTP 3',8'-cyclase activity"/>
    <property type="evidence" value="ECO:0007669"/>
    <property type="project" value="UniProtKB-EC"/>
</dbReference>
<dbReference type="PANTHER" id="PTHR22960">
    <property type="entry name" value="MOLYBDOPTERIN COFACTOR SYNTHESIS PROTEIN A"/>
    <property type="match status" value="1"/>
</dbReference>
<dbReference type="Pfam" id="PF04055">
    <property type="entry name" value="Radical_SAM"/>
    <property type="match status" value="1"/>
</dbReference>
<evidence type="ECO:0000256" key="12">
    <source>
        <dbReference type="ARBA" id="ARBA00048697"/>
    </source>
</evidence>
<evidence type="ECO:0000256" key="11">
    <source>
        <dbReference type="ARBA" id="ARBA00023239"/>
    </source>
</evidence>
<comment type="caution">
    <text evidence="14">The sequence shown here is derived from an EMBL/GenBank/DDBJ whole genome shotgun (WGS) entry which is preliminary data.</text>
</comment>
<evidence type="ECO:0000256" key="5">
    <source>
        <dbReference type="ARBA" id="ARBA00022723"/>
    </source>
</evidence>